<dbReference type="InterPro" id="IPR036291">
    <property type="entry name" value="NAD(P)-bd_dom_sf"/>
</dbReference>
<evidence type="ECO:0000259" key="1">
    <source>
        <dbReference type="Pfam" id="PF01408"/>
    </source>
</evidence>
<evidence type="ECO:0000259" key="2">
    <source>
        <dbReference type="Pfam" id="PF22685"/>
    </source>
</evidence>
<sequence>MAPIRIGFIGLSSTQSWAVWAHLAYLKASNKYEIVALCNSSLESAKAAIKAHGLPESTRAYGTPEDLAADRDIDLVVCSVRVDKHYKTLLPSLKAGKDIFCEWPLAKDAKEAEEMLAIAKEKGVKTLVGLQAHQSPALKKIKDVIDSGRIGKVLSSTFHGTPKSFGATDMEATAYMQDRKVGGNMLTIYGIHSLESISFVLGHLDTYTPLLSISCPEVKLASYSGTPTGTTVKRTSHDQILLHGAFASGAVFSYHLRGGAAFSNTIGHTWRIYGTKGEIQITGPDSFLQITDDNVSIEVFEHDSGKTETVEVDKDKFSGDGLFGRNIARLYEGFADGKGVEEGVLDFGEAVKRHQFVEDIYKKAGVN</sequence>
<dbReference type="Proteomes" id="UP000481861">
    <property type="component" value="Unassembled WGS sequence"/>
</dbReference>
<dbReference type="PANTHER" id="PTHR43708:SF1">
    <property type="entry name" value="GALACTOSE_LACTOSE METABOLISM REGULATORY PROTEIN GAL80"/>
    <property type="match status" value="1"/>
</dbReference>
<gene>
    <name evidence="3" type="ORF">BDV95DRAFT_674546</name>
</gene>
<keyword evidence="4" id="KW-1185">Reference proteome</keyword>
<reference evidence="3 4" key="1">
    <citation type="submission" date="2020-01" db="EMBL/GenBank/DDBJ databases">
        <authorList>
            <consortium name="DOE Joint Genome Institute"/>
            <person name="Haridas S."/>
            <person name="Albert R."/>
            <person name="Binder M."/>
            <person name="Bloem J."/>
            <person name="Labutti K."/>
            <person name="Salamov A."/>
            <person name="Andreopoulos B."/>
            <person name="Baker S.E."/>
            <person name="Barry K."/>
            <person name="Bills G."/>
            <person name="Bluhm B.H."/>
            <person name="Cannon C."/>
            <person name="Castanera R."/>
            <person name="Culley D.E."/>
            <person name="Daum C."/>
            <person name="Ezra D."/>
            <person name="Gonzalez J.B."/>
            <person name="Henrissat B."/>
            <person name="Kuo A."/>
            <person name="Liang C."/>
            <person name="Lipzen A."/>
            <person name="Lutzoni F."/>
            <person name="Magnuson J."/>
            <person name="Mondo S."/>
            <person name="Nolan M."/>
            <person name="Ohm R."/>
            <person name="Pangilinan J."/>
            <person name="Park H.-J.H."/>
            <person name="Ramirez L."/>
            <person name="Alfaro M."/>
            <person name="Sun H."/>
            <person name="Tritt A."/>
            <person name="Yoshinaga Y."/>
            <person name="Zwiers L.-H.L."/>
            <person name="Turgeon B.G."/>
            <person name="Goodwin S.B."/>
            <person name="Spatafora J.W."/>
            <person name="Crous P.W."/>
            <person name="Grigoriev I.V."/>
        </authorList>
    </citation>
    <scope>NUCLEOTIDE SEQUENCE [LARGE SCALE GENOMIC DNA]</scope>
    <source>
        <strain evidence="3 4">CBS 611.86</strain>
    </source>
</reference>
<dbReference type="Gene3D" id="3.30.360.10">
    <property type="entry name" value="Dihydrodipicolinate Reductase, domain 2"/>
    <property type="match status" value="1"/>
</dbReference>
<evidence type="ECO:0000313" key="4">
    <source>
        <dbReference type="Proteomes" id="UP000481861"/>
    </source>
</evidence>
<dbReference type="Gene3D" id="3.40.50.720">
    <property type="entry name" value="NAD(P)-binding Rossmann-like Domain"/>
    <property type="match status" value="1"/>
</dbReference>
<dbReference type="AlphaFoldDB" id="A0A7C8MH32"/>
<protein>
    <submittedName>
        <fullName evidence="3">Oxidoreductase</fullName>
    </submittedName>
</protein>
<dbReference type="PANTHER" id="PTHR43708">
    <property type="entry name" value="CONSERVED EXPRESSED OXIDOREDUCTASE (EUROFUNG)"/>
    <property type="match status" value="1"/>
</dbReference>
<comment type="caution">
    <text evidence="3">The sequence shown here is derived from an EMBL/GenBank/DDBJ whole genome shotgun (WGS) entry which is preliminary data.</text>
</comment>
<dbReference type="InterPro" id="IPR055080">
    <property type="entry name" value="Gal80p-like_C"/>
</dbReference>
<dbReference type="OrthoDB" id="64915at2759"/>
<dbReference type="SUPFAM" id="SSF55347">
    <property type="entry name" value="Glyceraldehyde-3-phosphate dehydrogenase-like, C-terminal domain"/>
    <property type="match status" value="1"/>
</dbReference>
<name>A0A7C8MH32_9PLEO</name>
<feature type="domain" description="Gal80p-like C-terminal" evidence="2">
    <location>
        <begin position="136"/>
        <end position="283"/>
    </location>
</feature>
<dbReference type="InterPro" id="IPR051317">
    <property type="entry name" value="Gfo/Idh/MocA_oxidoreduct"/>
</dbReference>
<proteinExistence type="predicted"/>
<organism evidence="3 4">
    <name type="scientific">Massariosphaeria phaeospora</name>
    <dbReference type="NCBI Taxonomy" id="100035"/>
    <lineage>
        <taxon>Eukaryota</taxon>
        <taxon>Fungi</taxon>
        <taxon>Dikarya</taxon>
        <taxon>Ascomycota</taxon>
        <taxon>Pezizomycotina</taxon>
        <taxon>Dothideomycetes</taxon>
        <taxon>Pleosporomycetidae</taxon>
        <taxon>Pleosporales</taxon>
        <taxon>Pleosporales incertae sedis</taxon>
        <taxon>Massariosphaeria</taxon>
    </lineage>
</organism>
<dbReference type="EMBL" id="JAADJZ010000003">
    <property type="protein sequence ID" value="KAF2876681.1"/>
    <property type="molecule type" value="Genomic_DNA"/>
</dbReference>
<dbReference type="SUPFAM" id="SSF51735">
    <property type="entry name" value="NAD(P)-binding Rossmann-fold domains"/>
    <property type="match status" value="1"/>
</dbReference>
<accession>A0A7C8MH32</accession>
<dbReference type="Pfam" id="PF22685">
    <property type="entry name" value="Gal80p_C-like"/>
    <property type="match status" value="1"/>
</dbReference>
<dbReference type="InterPro" id="IPR000683">
    <property type="entry name" value="Gfo/Idh/MocA-like_OxRdtase_N"/>
</dbReference>
<evidence type="ECO:0000313" key="3">
    <source>
        <dbReference type="EMBL" id="KAF2876681.1"/>
    </source>
</evidence>
<dbReference type="Pfam" id="PF01408">
    <property type="entry name" value="GFO_IDH_MocA"/>
    <property type="match status" value="1"/>
</dbReference>
<feature type="domain" description="Gfo/Idh/MocA-like oxidoreductase N-terminal" evidence="1">
    <location>
        <begin position="4"/>
        <end position="129"/>
    </location>
</feature>
<dbReference type="GO" id="GO:0000166">
    <property type="term" value="F:nucleotide binding"/>
    <property type="evidence" value="ECO:0007669"/>
    <property type="project" value="InterPro"/>
</dbReference>